<dbReference type="InterPro" id="IPR013216">
    <property type="entry name" value="Methyltransf_11"/>
</dbReference>
<dbReference type="Gene3D" id="3.40.50.150">
    <property type="entry name" value="Vaccinia Virus protein VP39"/>
    <property type="match status" value="1"/>
</dbReference>
<dbReference type="PANTHER" id="PTHR42912:SF95">
    <property type="entry name" value="METHYLTRANSFERASE TYPE 11 DOMAIN-CONTAINING PROTEIN"/>
    <property type="match status" value="1"/>
</dbReference>
<dbReference type="SUPFAM" id="SSF53335">
    <property type="entry name" value="S-adenosyl-L-methionine-dependent methyltransferases"/>
    <property type="match status" value="1"/>
</dbReference>
<protein>
    <submittedName>
        <fullName evidence="2">SAM-dependent methyltransferase</fullName>
    </submittedName>
</protein>
<dbReference type="InterPro" id="IPR029063">
    <property type="entry name" value="SAM-dependent_MTases_sf"/>
</dbReference>
<dbReference type="AlphaFoldDB" id="A0A7W8QTB0"/>
<dbReference type="PANTHER" id="PTHR42912">
    <property type="entry name" value="METHYLTRANSFERASE"/>
    <property type="match status" value="1"/>
</dbReference>
<organism evidence="2 3">
    <name type="scientific">Nocardiopsis composta</name>
    <dbReference type="NCBI Taxonomy" id="157465"/>
    <lineage>
        <taxon>Bacteria</taxon>
        <taxon>Bacillati</taxon>
        <taxon>Actinomycetota</taxon>
        <taxon>Actinomycetes</taxon>
        <taxon>Streptosporangiales</taxon>
        <taxon>Nocardiopsidaceae</taxon>
        <taxon>Nocardiopsis</taxon>
    </lineage>
</organism>
<feature type="domain" description="Methyltransferase type 11" evidence="1">
    <location>
        <begin position="57"/>
        <end position="153"/>
    </location>
</feature>
<comment type="caution">
    <text evidence="2">The sequence shown here is derived from an EMBL/GenBank/DDBJ whole genome shotgun (WGS) entry which is preliminary data.</text>
</comment>
<dbReference type="GO" id="GO:0008757">
    <property type="term" value="F:S-adenosylmethionine-dependent methyltransferase activity"/>
    <property type="evidence" value="ECO:0007669"/>
    <property type="project" value="InterPro"/>
</dbReference>
<accession>A0A7W8QTB0</accession>
<keyword evidence="2" id="KW-0808">Transferase</keyword>
<keyword evidence="3" id="KW-1185">Reference proteome</keyword>
<dbReference type="InterPro" id="IPR050508">
    <property type="entry name" value="Methyltransf_Superfamily"/>
</dbReference>
<evidence type="ECO:0000259" key="1">
    <source>
        <dbReference type="Pfam" id="PF08241"/>
    </source>
</evidence>
<evidence type="ECO:0000313" key="2">
    <source>
        <dbReference type="EMBL" id="MBB5435558.1"/>
    </source>
</evidence>
<dbReference type="EMBL" id="JACHDB010000002">
    <property type="protein sequence ID" value="MBB5435558.1"/>
    <property type="molecule type" value="Genomic_DNA"/>
</dbReference>
<gene>
    <name evidence="2" type="ORF">HDA36_005706</name>
</gene>
<dbReference type="Proteomes" id="UP000572635">
    <property type="component" value="Unassembled WGS sequence"/>
</dbReference>
<keyword evidence="2" id="KW-0489">Methyltransferase</keyword>
<reference evidence="2 3" key="1">
    <citation type="submission" date="2020-08" db="EMBL/GenBank/DDBJ databases">
        <title>Sequencing the genomes of 1000 actinobacteria strains.</title>
        <authorList>
            <person name="Klenk H.-P."/>
        </authorList>
    </citation>
    <scope>NUCLEOTIDE SEQUENCE [LARGE SCALE GENOMIC DNA]</scope>
    <source>
        <strain evidence="2 3">DSM 44551</strain>
    </source>
</reference>
<name>A0A7W8QTB0_9ACTN</name>
<dbReference type="Pfam" id="PF08241">
    <property type="entry name" value="Methyltransf_11"/>
    <property type="match status" value="1"/>
</dbReference>
<sequence length="199" mass="21153">MAARRRLWDGRPCGADPFALPRGPVGRLAGAVMARENRVQNTEALLYAAPGPGEDVLEVGHGPGVLLGLLAARAGTVTGVDPSPEMARMARRRNAAAVRDGRVRLRPGDAARTGAPDASFDLVVSVNTVALWPRLEPAAAELRRVLRPGGRLLLFWHLRPRGFALSPAERGTVAAALRAGFGEVRTADLRHSVVFAARP</sequence>
<evidence type="ECO:0000313" key="3">
    <source>
        <dbReference type="Proteomes" id="UP000572635"/>
    </source>
</evidence>
<dbReference type="GO" id="GO:0032259">
    <property type="term" value="P:methylation"/>
    <property type="evidence" value="ECO:0007669"/>
    <property type="project" value="UniProtKB-KW"/>
</dbReference>
<dbReference type="RefSeq" id="WP_184398444.1">
    <property type="nucleotide sequence ID" value="NZ_BAAAJD010000180.1"/>
</dbReference>
<dbReference type="CDD" id="cd02440">
    <property type="entry name" value="AdoMet_MTases"/>
    <property type="match status" value="1"/>
</dbReference>
<proteinExistence type="predicted"/>